<reference evidence="2" key="1">
    <citation type="submission" date="2014-07" db="EMBL/GenBank/DDBJ databases">
        <authorList>
            <person name="Monot Marc"/>
        </authorList>
    </citation>
    <scope>NUCLEOTIDE SEQUENCE</scope>
</reference>
<keyword evidence="1" id="KW-0472">Membrane</keyword>
<evidence type="ECO:0000313" key="2">
    <source>
        <dbReference type="EMBL" id="CDS83902.1"/>
    </source>
</evidence>
<keyword evidence="1" id="KW-1133">Transmembrane helix</keyword>
<organism evidence="2">
    <name type="scientific">Clostridioides difficile</name>
    <name type="common">Peptoclostridium difficile</name>
    <dbReference type="NCBI Taxonomy" id="1496"/>
    <lineage>
        <taxon>Bacteria</taxon>
        <taxon>Bacillati</taxon>
        <taxon>Bacillota</taxon>
        <taxon>Clostridia</taxon>
        <taxon>Peptostreptococcales</taxon>
        <taxon>Peptostreptococcaceae</taxon>
        <taxon>Clostridioides</taxon>
    </lineage>
</organism>
<proteinExistence type="predicted"/>
<name>A0A068ZZQ1_CLODI</name>
<dbReference type="EMBL" id="LK932475">
    <property type="protein sequence ID" value="CDS83902.1"/>
    <property type="molecule type" value="Genomic_DNA"/>
</dbReference>
<accession>A0A068ZZQ1</accession>
<feature type="transmembrane region" description="Helical" evidence="1">
    <location>
        <begin position="12"/>
        <end position="32"/>
    </location>
</feature>
<evidence type="ECO:0000256" key="1">
    <source>
        <dbReference type="SAM" id="Phobius"/>
    </source>
</evidence>
<keyword evidence="1" id="KW-0812">Transmembrane</keyword>
<protein>
    <submittedName>
        <fullName evidence="2">Uncharacterized protein</fullName>
    </submittedName>
</protein>
<dbReference type="AlphaFoldDB" id="A0A068ZZQ1"/>
<gene>
    <name evidence="2" type="ORF">BN1096_250019</name>
</gene>
<sequence>MALLAICKEVSVVWMALLIVCKTVLLICKLKLKKSIVG</sequence>